<dbReference type="GO" id="GO:0003700">
    <property type="term" value="F:DNA-binding transcription factor activity"/>
    <property type="evidence" value="ECO:0007669"/>
    <property type="project" value="InterPro"/>
</dbReference>
<dbReference type="InterPro" id="IPR016177">
    <property type="entry name" value="DNA-bd_dom_sf"/>
</dbReference>
<name>A0A6V7P3T8_ANACO</name>
<dbReference type="EMBL" id="LR862145">
    <property type="protein sequence ID" value="CAD1825491.1"/>
    <property type="molecule type" value="Genomic_DNA"/>
</dbReference>
<evidence type="ECO:0000259" key="7">
    <source>
        <dbReference type="PROSITE" id="PS51032"/>
    </source>
</evidence>
<evidence type="ECO:0000256" key="5">
    <source>
        <dbReference type="ARBA" id="ARBA00023242"/>
    </source>
</evidence>
<protein>
    <recommendedName>
        <fullName evidence="7">AP2/ERF domain-containing protein</fullName>
    </recommendedName>
</protein>
<dbReference type="SMART" id="SM00380">
    <property type="entry name" value="AP2"/>
    <property type="match status" value="1"/>
</dbReference>
<dbReference type="SUPFAM" id="SSF54171">
    <property type="entry name" value="DNA-binding domain"/>
    <property type="match status" value="1"/>
</dbReference>
<dbReference type="PROSITE" id="PS51032">
    <property type="entry name" value="AP2_ERF"/>
    <property type="match status" value="1"/>
</dbReference>
<feature type="domain" description="AP2/ERF" evidence="7">
    <location>
        <begin position="117"/>
        <end position="174"/>
    </location>
</feature>
<keyword evidence="4" id="KW-0804">Transcription</keyword>
<evidence type="ECO:0000313" key="8">
    <source>
        <dbReference type="EMBL" id="CAD1825491.1"/>
    </source>
</evidence>
<evidence type="ECO:0000256" key="2">
    <source>
        <dbReference type="ARBA" id="ARBA00023015"/>
    </source>
</evidence>
<dbReference type="Pfam" id="PF00847">
    <property type="entry name" value="AP2"/>
    <property type="match status" value="1"/>
</dbReference>
<dbReference type="GO" id="GO:0003677">
    <property type="term" value="F:DNA binding"/>
    <property type="evidence" value="ECO:0007669"/>
    <property type="project" value="UniProtKB-KW"/>
</dbReference>
<dbReference type="AlphaFoldDB" id="A0A6V7P3T8"/>
<evidence type="ECO:0000256" key="4">
    <source>
        <dbReference type="ARBA" id="ARBA00023163"/>
    </source>
</evidence>
<accession>A0A6V7P3T8</accession>
<keyword evidence="3" id="KW-0238">DNA-binding</keyword>
<evidence type="ECO:0000256" key="1">
    <source>
        <dbReference type="ARBA" id="ARBA00004123"/>
    </source>
</evidence>
<reference evidence="8" key="1">
    <citation type="submission" date="2020-07" db="EMBL/GenBank/DDBJ databases">
        <authorList>
            <person name="Lin J."/>
        </authorList>
    </citation>
    <scope>NUCLEOTIDE SEQUENCE</scope>
</reference>
<dbReference type="InterPro" id="IPR036955">
    <property type="entry name" value="AP2/ERF_dom_sf"/>
</dbReference>
<dbReference type="PANTHER" id="PTHR31190">
    <property type="entry name" value="DNA-BINDING DOMAIN"/>
    <property type="match status" value="1"/>
</dbReference>
<dbReference type="InterPro" id="IPR001471">
    <property type="entry name" value="AP2/ERF_dom"/>
</dbReference>
<dbReference type="CDD" id="cd00018">
    <property type="entry name" value="AP2"/>
    <property type="match status" value="1"/>
</dbReference>
<evidence type="ECO:0000256" key="6">
    <source>
        <dbReference type="SAM" id="MobiDB-lite"/>
    </source>
</evidence>
<sequence>MCGGAIISGYVPAAQSRGLANADFMWPGLKKTTQEGKKHYPAEVGADFGFDADFDFDFDFDADFAEFEDEPGEVLEDEPFFVDTFKAPFLRDAPAALKAVEYHRPAAKSAKRKRKNQYRGIRRRPWGKWAAEIRDPRKGIRVWLGTYNTPEEAARAYDAEARRIRGKKAKVNFPDESPSSAQKCSAKPTGISSSNLVPPEKLNLNPALNHPNDPNSCFFSTFDFIEEKAPIIELSENPSSFAAIKPVSPPLSDVGTNSFDSYNGWANEAEEMKSSIGEAVPVNEANISVKLFEDTNAFESYIKLLQLPYFEESSDDSIGSILSNDVTQDIVTDANLWGFDDLRTLSSVY</sequence>
<dbReference type="PANTHER" id="PTHR31190:SF480">
    <property type="entry name" value="ETHYLENE-RESPONSIVE TRANSCRIPTION FACTOR RAP2-12"/>
    <property type="match status" value="1"/>
</dbReference>
<dbReference type="Gene3D" id="3.30.730.10">
    <property type="entry name" value="AP2/ERF domain"/>
    <property type="match status" value="1"/>
</dbReference>
<dbReference type="InterPro" id="IPR044808">
    <property type="entry name" value="ERF_plant"/>
</dbReference>
<dbReference type="PRINTS" id="PR00367">
    <property type="entry name" value="ETHRSPELEMNT"/>
</dbReference>
<proteinExistence type="predicted"/>
<gene>
    <name evidence="8" type="ORF">CB5_LOCUS8702</name>
</gene>
<evidence type="ECO:0000256" key="3">
    <source>
        <dbReference type="ARBA" id="ARBA00023125"/>
    </source>
</evidence>
<keyword evidence="2" id="KW-0805">Transcription regulation</keyword>
<dbReference type="GO" id="GO:0005634">
    <property type="term" value="C:nucleus"/>
    <property type="evidence" value="ECO:0007669"/>
    <property type="project" value="UniProtKB-SubCell"/>
</dbReference>
<comment type="subcellular location">
    <subcellularLocation>
        <location evidence="1">Nucleus</location>
    </subcellularLocation>
</comment>
<keyword evidence="5" id="KW-0539">Nucleus</keyword>
<dbReference type="GO" id="GO:0009873">
    <property type="term" value="P:ethylene-activated signaling pathway"/>
    <property type="evidence" value="ECO:0007669"/>
    <property type="project" value="InterPro"/>
</dbReference>
<feature type="region of interest" description="Disordered" evidence="6">
    <location>
        <begin position="171"/>
        <end position="197"/>
    </location>
</feature>
<dbReference type="FunFam" id="3.30.730.10:FF:000001">
    <property type="entry name" value="Ethylene-responsive transcription factor 2"/>
    <property type="match status" value="1"/>
</dbReference>
<organism evidence="8">
    <name type="scientific">Ananas comosus var. bracteatus</name>
    <name type="common">red pineapple</name>
    <dbReference type="NCBI Taxonomy" id="296719"/>
    <lineage>
        <taxon>Eukaryota</taxon>
        <taxon>Viridiplantae</taxon>
        <taxon>Streptophyta</taxon>
        <taxon>Embryophyta</taxon>
        <taxon>Tracheophyta</taxon>
        <taxon>Spermatophyta</taxon>
        <taxon>Magnoliopsida</taxon>
        <taxon>Liliopsida</taxon>
        <taxon>Poales</taxon>
        <taxon>Bromeliaceae</taxon>
        <taxon>Bromelioideae</taxon>
        <taxon>Ananas</taxon>
    </lineage>
</organism>